<dbReference type="EMBL" id="SEYY01008259">
    <property type="protein sequence ID" value="KAB7502221.1"/>
    <property type="molecule type" value="Genomic_DNA"/>
</dbReference>
<name>A0A5N5T6I4_9CRUS</name>
<protein>
    <submittedName>
        <fullName evidence="2">Uncharacterized protein</fullName>
    </submittedName>
</protein>
<dbReference type="AlphaFoldDB" id="A0A5N5T6I4"/>
<reference evidence="2 3" key="1">
    <citation type="journal article" date="2019" name="PLoS Biol.">
        <title>Sex chromosomes control vertical transmission of feminizing Wolbachia symbionts in an isopod.</title>
        <authorList>
            <person name="Becking T."/>
            <person name="Chebbi M.A."/>
            <person name="Giraud I."/>
            <person name="Moumen B."/>
            <person name="Laverre T."/>
            <person name="Caubet Y."/>
            <person name="Peccoud J."/>
            <person name="Gilbert C."/>
            <person name="Cordaux R."/>
        </authorList>
    </citation>
    <scope>NUCLEOTIDE SEQUENCE [LARGE SCALE GENOMIC DNA]</scope>
    <source>
        <strain evidence="2">ANa2</strain>
        <tissue evidence="2">Whole body excluding digestive tract and cuticle</tissue>
    </source>
</reference>
<evidence type="ECO:0000256" key="1">
    <source>
        <dbReference type="SAM" id="Phobius"/>
    </source>
</evidence>
<keyword evidence="3" id="KW-1185">Reference proteome</keyword>
<sequence>THLILLKHSNVNLPFVALVQDCQALAFIYLFFTNLNFDFNRSYVFEIWKYLCQNWLLTNITVQFLKLGFNSVEKEIYEKYQKDIDKWSFKEIEIQEN</sequence>
<feature type="transmembrane region" description="Helical" evidence="1">
    <location>
        <begin position="12"/>
        <end position="32"/>
    </location>
</feature>
<evidence type="ECO:0000313" key="3">
    <source>
        <dbReference type="Proteomes" id="UP000326759"/>
    </source>
</evidence>
<keyword evidence="1" id="KW-1133">Transmembrane helix</keyword>
<accession>A0A5N5T6I4</accession>
<keyword evidence="1" id="KW-0812">Transmembrane</keyword>
<organism evidence="2 3">
    <name type="scientific">Armadillidium nasatum</name>
    <dbReference type="NCBI Taxonomy" id="96803"/>
    <lineage>
        <taxon>Eukaryota</taxon>
        <taxon>Metazoa</taxon>
        <taxon>Ecdysozoa</taxon>
        <taxon>Arthropoda</taxon>
        <taxon>Crustacea</taxon>
        <taxon>Multicrustacea</taxon>
        <taxon>Malacostraca</taxon>
        <taxon>Eumalacostraca</taxon>
        <taxon>Peracarida</taxon>
        <taxon>Isopoda</taxon>
        <taxon>Oniscidea</taxon>
        <taxon>Crinocheta</taxon>
        <taxon>Armadillidiidae</taxon>
        <taxon>Armadillidium</taxon>
    </lineage>
</organism>
<comment type="caution">
    <text evidence="2">The sequence shown here is derived from an EMBL/GenBank/DDBJ whole genome shotgun (WGS) entry which is preliminary data.</text>
</comment>
<gene>
    <name evidence="2" type="ORF">Anas_10781</name>
</gene>
<evidence type="ECO:0000313" key="2">
    <source>
        <dbReference type="EMBL" id="KAB7502221.1"/>
    </source>
</evidence>
<feature type="non-terminal residue" evidence="2">
    <location>
        <position position="1"/>
    </location>
</feature>
<dbReference type="Proteomes" id="UP000326759">
    <property type="component" value="Unassembled WGS sequence"/>
</dbReference>
<proteinExistence type="predicted"/>
<keyword evidence="1" id="KW-0472">Membrane</keyword>